<dbReference type="Proteomes" id="UP000614221">
    <property type="component" value="Unassembled WGS sequence"/>
</dbReference>
<feature type="compositionally biased region" description="Pro residues" evidence="1">
    <location>
        <begin position="239"/>
        <end position="251"/>
    </location>
</feature>
<comment type="caution">
    <text evidence="3">The sequence shown here is derived from an EMBL/GenBank/DDBJ whole genome shotgun (WGS) entry which is preliminary data.</text>
</comment>
<dbReference type="EMBL" id="BMPD01000007">
    <property type="protein sequence ID" value="GGK78565.1"/>
    <property type="molecule type" value="Genomic_DNA"/>
</dbReference>
<keyword evidence="2" id="KW-0472">Membrane</keyword>
<sequence length="329" mass="35093">MQTVDFEASAPRGQWNSATGTGEIILDNESYYSVFQGERDIETWRDTDGNDVSGTVLEGNAGQAEGEIIDLSSSIPADQATGQYSGNDLTLRVRQPRITDVTLYNSVGTELDNASELQEDESMLVVVDWNYVQAEDIQVDLINRETDITIEREVLSTTPTRAQADRLPMGLNNATLASEAQGTQTTNRSTAYWLLDFNDIASGTYTLRIDGSDDLTTDEATRTIRINVEADSAQAPTATPLPTPTAAPPTATPTEALPTSTATSTPTPTAPTPTSQPTVETLPATNTPTTTGQETSTSGATGPGFGVLTTFVSLISMLLYALAVVNRQT</sequence>
<organism evidence="3 4">
    <name type="scientific">Haloarcula sebkhae</name>
    <dbReference type="NCBI Taxonomy" id="932660"/>
    <lineage>
        <taxon>Archaea</taxon>
        <taxon>Methanobacteriati</taxon>
        <taxon>Methanobacteriota</taxon>
        <taxon>Stenosarchaea group</taxon>
        <taxon>Halobacteria</taxon>
        <taxon>Halobacteriales</taxon>
        <taxon>Haloarculaceae</taxon>
        <taxon>Haloarcula</taxon>
    </lineage>
</organism>
<evidence type="ECO:0000313" key="3">
    <source>
        <dbReference type="EMBL" id="GGK78565.1"/>
    </source>
</evidence>
<keyword evidence="2" id="KW-0812">Transmembrane</keyword>
<accession>A0A830F5V7</accession>
<evidence type="ECO:0000256" key="1">
    <source>
        <dbReference type="SAM" id="MobiDB-lite"/>
    </source>
</evidence>
<evidence type="ECO:0000313" key="4">
    <source>
        <dbReference type="Proteomes" id="UP000614221"/>
    </source>
</evidence>
<feature type="transmembrane region" description="Helical" evidence="2">
    <location>
        <begin position="305"/>
        <end position="325"/>
    </location>
</feature>
<protein>
    <submittedName>
        <fullName evidence="3">Uncharacterized protein</fullName>
    </submittedName>
</protein>
<dbReference type="AlphaFoldDB" id="A0A830F5V7"/>
<keyword evidence="2" id="KW-1133">Transmembrane helix</keyword>
<feature type="compositionally biased region" description="Low complexity" evidence="1">
    <location>
        <begin position="252"/>
        <end position="300"/>
    </location>
</feature>
<reference evidence="3" key="1">
    <citation type="journal article" date="2014" name="Int. J. Syst. Evol. Microbiol.">
        <title>Complete genome sequence of Corynebacterium casei LMG S-19264T (=DSM 44701T), isolated from a smear-ripened cheese.</title>
        <authorList>
            <consortium name="US DOE Joint Genome Institute (JGI-PGF)"/>
            <person name="Walter F."/>
            <person name="Albersmeier A."/>
            <person name="Kalinowski J."/>
            <person name="Ruckert C."/>
        </authorList>
    </citation>
    <scope>NUCLEOTIDE SEQUENCE</scope>
    <source>
        <strain evidence="3">JCM 19018</strain>
    </source>
</reference>
<evidence type="ECO:0000256" key="2">
    <source>
        <dbReference type="SAM" id="Phobius"/>
    </source>
</evidence>
<reference evidence="3" key="2">
    <citation type="submission" date="2020-09" db="EMBL/GenBank/DDBJ databases">
        <authorList>
            <person name="Sun Q."/>
            <person name="Ohkuma M."/>
        </authorList>
    </citation>
    <scope>NUCLEOTIDE SEQUENCE</scope>
    <source>
        <strain evidence="3">JCM 19018</strain>
    </source>
</reference>
<proteinExistence type="predicted"/>
<gene>
    <name evidence="3" type="ORF">GCM10009067_33650</name>
</gene>
<feature type="region of interest" description="Disordered" evidence="1">
    <location>
        <begin position="227"/>
        <end position="304"/>
    </location>
</feature>
<name>A0A830F5V7_9EURY</name>